<dbReference type="Proteomes" id="UP001151081">
    <property type="component" value="Unassembled WGS sequence"/>
</dbReference>
<reference evidence="2 3" key="1">
    <citation type="submission" date="2021-04" db="EMBL/GenBank/DDBJ databases">
        <title>Genome analysis of Polyangium sp.</title>
        <authorList>
            <person name="Li Y."/>
            <person name="Wang J."/>
        </authorList>
    </citation>
    <scope>NUCLEOTIDE SEQUENCE [LARGE SCALE GENOMIC DNA]</scope>
    <source>
        <strain evidence="2 3">SDU14</strain>
    </source>
</reference>
<dbReference type="PANTHER" id="PTHR43747:SF1">
    <property type="entry name" value="SLR1998 PROTEIN"/>
    <property type="match status" value="1"/>
</dbReference>
<proteinExistence type="predicted"/>
<dbReference type="InterPro" id="IPR050816">
    <property type="entry name" value="Flavin-dep_Halogenase_NPB"/>
</dbReference>
<dbReference type="PANTHER" id="PTHR43747">
    <property type="entry name" value="FAD-BINDING PROTEIN"/>
    <property type="match status" value="1"/>
</dbReference>
<evidence type="ECO:0000313" key="2">
    <source>
        <dbReference type="EMBL" id="MDC3988043.1"/>
    </source>
</evidence>
<name>A0A9X4AX49_9BACT</name>
<organism evidence="2 3">
    <name type="scientific">Polyangium jinanense</name>
    <dbReference type="NCBI Taxonomy" id="2829994"/>
    <lineage>
        <taxon>Bacteria</taxon>
        <taxon>Pseudomonadati</taxon>
        <taxon>Myxococcota</taxon>
        <taxon>Polyangia</taxon>
        <taxon>Polyangiales</taxon>
        <taxon>Polyangiaceae</taxon>
        <taxon>Polyangium</taxon>
    </lineage>
</organism>
<dbReference type="PRINTS" id="PR00420">
    <property type="entry name" value="RNGMNOXGNASE"/>
</dbReference>
<dbReference type="SUPFAM" id="SSF51905">
    <property type="entry name" value="FAD/NAD(P)-binding domain"/>
    <property type="match status" value="1"/>
</dbReference>
<sequence length="380" mass="41244">MVPFFDVAVIGGGPAGCSAAITLSRAGQRVLVLERGRYERLRAGETLSPEALLPLQQLGIWERFVEEGHLPSPGTVSAWGSEELHENEFIWSPYGHGWHLDRLRFDRFLAAEAIRSGATLRTGAHVQACEPSRGGCRLTVDVDGRVEVLYAEAVIEAAGRAGRRLAAPSARRIRFDRLVALVGYVEGTNEEDARTLIEATPSGFWYSARLPGRTLVAAFMTDADLLPRGGRGVAEAWQGALADAPRTRLRAGRGRLTGSPKAAPAESACWDEVTGDGWIAVGDAACALDPLSGRGLLEGLSAGLSAANALLSGREAMAAHARAAHVHFAEYLRTRGKTYDAERRWPEAPFWRRRHEAFRAAAHELSPKLVPDRHVPRERA</sequence>
<dbReference type="RefSeq" id="WP_272425865.1">
    <property type="nucleotide sequence ID" value="NZ_JAGTJJ010000063.1"/>
</dbReference>
<dbReference type="Gene3D" id="3.50.50.60">
    <property type="entry name" value="FAD/NAD(P)-binding domain"/>
    <property type="match status" value="1"/>
</dbReference>
<evidence type="ECO:0000259" key="1">
    <source>
        <dbReference type="Pfam" id="PF01494"/>
    </source>
</evidence>
<comment type="caution">
    <text evidence="2">The sequence shown here is derived from an EMBL/GenBank/DDBJ whole genome shotgun (WGS) entry which is preliminary data.</text>
</comment>
<dbReference type="InterPro" id="IPR002938">
    <property type="entry name" value="FAD-bd"/>
</dbReference>
<gene>
    <name evidence="2" type="ORF">KEG57_46685</name>
</gene>
<dbReference type="Gene3D" id="3.30.9.100">
    <property type="match status" value="1"/>
</dbReference>
<dbReference type="GO" id="GO:0071949">
    <property type="term" value="F:FAD binding"/>
    <property type="evidence" value="ECO:0007669"/>
    <property type="project" value="InterPro"/>
</dbReference>
<protein>
    <submittedName>
        <fullName evidence="2">NAD(P)/FAD-dependent oxidoreductase</fullName>
    </submittedName>
</protein>
<evidence type="ECO:0000313" key="3">
    <source>
        <dbReference type="Proteomes" id="UP001151081"/>
    </source>
</evidence>
<dbReference type="InterPro" id="IPR036188">
    <property type="entry name" value="FAD/NAD-bd_sf"/>
</dbReference>
<dbReference type="Pfam" id="PF01494">
    <property type="entry name" value="FAD_binding_3"/>
    <property type="match status" value="1"/>
</dbReference>
<dbReference type="EMBL" id="JAGTJJ010000063">
    <property type="protein sequence ID" value="MDC3988043.1"/>
    <property type="molecule type" value="Genomic_DNA"/>
</dbReference>
<dbReference type="AlphaFoldDB" id="A0A9X4AX49"/>
<keyword evidence="3" id="KW-1185">Reference proteome</keyword>
<feature type="domain" description="FAD-binding" evidence="1">
    <location>
        <begin position="6"/>
        <end position="162"/>
    </location>
</feature>
<accession>A0A9X4AX49</accession>